<dbReference type="InterPro" id="IPR003851">
    <property type="entry name" value="Znf_Dof"/>
</dbReference>
<dbReference type="PANTHER" id="PTHR31089">
    <property type="entry name" value="CYCLIC DOF FACTOR 2"/>
    <property type="match status" value="1"/>
</dbReference>
<evidence type="ECO:0000256" key="7">
    <source>
        <dbReference type="ARBA" id="ARBA00023242"/>
    </source>
</evidence>
<comment type="subcellular location">
    <subcellularLocation>
        <location evidence="8">Nucleus</location>
    </subcellularLocation>
</comment>
<evidence type="ECO:0000259" key="10">
    <source>
        <dbReference type="PROSITE" id="PS50884"/>
    </source>
</evidence>
<feature type="region of interest" description="Disordered" evidence="9">
    <location>
        <begin position="28"/>
        <end position="133"/>
    </location>
</feature>
<dbReference type="Pfam" id="PF02701">
    <property type="entry name" value="Zn_ribbon_Dof"/>
    <property type="match status" value="1"/>
</dbReference>
<dbReference type="AlphaFoldDB" id="A0AAN7REK6"/>
<dbReference type="InterPro" id="IPR045174">
    <property type="entry name" value="Dof"/>
</dbReference>
<dbReference type="PROSITE" id="PS50884">
    <property type="entry name" value="ZF_DOF_2"/>
    <property type="match status" value="1"/>
</dbReference>
<accession>A0AAN7REK6</accession>
<feature type="compositionally biased region" description="Polar residues" evidence="9">
    <location>
        <begin position="358"/>
        <end position="368"/>
    </location>
</feature>
<dbReference type="PANTHER" id="PTHR31089:SF75">
    <property type="entry name" value="CYCLIC DOF FACTOR 2"/>
    <property type="match status" value="1"/>
</dbReference>
<keyword evidence="7 8" id="KW-0539">Nucleus</keyword>
<dbReference type="GO" id="GO:0003677">
    <property type="term" value="F:DNA binding"/>
    <property type="evidence" value="ECO:0007669"/>
    <property type="project" value="UniProtKB-UniRule"/>
</dbReference>
<evidence type="ECO:0000256" key="9">
    <source>
        <dbReference type="SAM" id="MobiDB-lite"/>
    </source>
</evidence>
<proteinExistence type="predicted"/>
<evidence type="ECO:0000256" key="8">
    <source>
        <dbReference type="PROSITE-ProRule" id="PRU00071"/>
    </source>
</evidence>
<keyword evidence="3" id="KW-0862">Zinc</keyword>
<keyword evidence="1" id="KW-0479">Metal-binding</keyword>
<evidence type="ECO:0000256" key="3">
    <source>
        <dbReference type="ARBA" id="ARBA00022833"/>
    </source>
</evidence>
<name>A0AAN7REK6_TRANT</name>
<dbReference type="PROSITE" id="PS01361">
    <property type="entry name" value="ZF_DOF_1"/>
    <property type="match status" value="1"/>
</dbReference>
<feature type="region of interest" description="Disordered" evidence="9">
    <location>
        <begin position="358"/>
        <end position="394"/>
    </location>
</feature>
<keyword evidence="12" id="KW-1185">Reference proteome</keyword>
<dbReference type="Proteomes" id="UP001346149">
    <property type="component" value="Unassembled WGS sequence"/>
</dbReference>
<dbReference type="GO" id="GO:0008270">
    <property type="term" value="F:zinc ion binding"/>
    <property type="evidence" value="ECO:0007669"/>
    <property type="project" value="UniProtKB-KW"/>
</dbReference>
<organism evidence="11 12">
    <name type="scientific">Trapa natans</name>
    <name type="common">Water chestnut</name>
    <dbReference type="NCBI Taxonomy" id="22666"/>
    <lineage>
        <taxon>Eukaryota</taxon>
        <taxon>Viridiplantae</taxon>
        <taxon>Streptophyta</taxon>
        <taxon>Embryophyta</taxon>
        <taxon>Tracheophyta</taxon>
        <taxon>Spermatophyta</taxon>
        <taxon>Magnoliopsida</taxon>
        <taxon>eudicotyledons</taxon>
        <taxon>Gunneridae</taxon>
        <taxon>Pentapetalae</taxon>
        <taxon>rosids</taxon>
        <taxon>malvids</taxon>
        <taxon>Myrtales</taxon>
        <taxon>Lythraceae</taxon>
        <taxon>Trapa</taxon>
    </lineage>
</organism>
<keyword evidence="2 8" id="KW-0863">Zinc-finger</keyword>
<evidence type="ECO:0000313" key="11">
    <source>
        <dbReference type="EMBL" id="KAK4799385.1"/>
    </source>
</evidence>
<dbReference type="EMBL" id="JAXQNO010000004">
    <property type="protein sequence ID" value="KAK4799385.1"/>
    <property type="molecule type" value="Genomic_DNA"/>
</dbReference>
<keyword evidence="4" id="KW-0805">Transcription regulation</keyword>
<comment type="caution">
    <text evidence="11">The sequence shown here is derived from an EMBL/GenBank/DDBJ whole genome shotgun (WGS) entry which is preliminary data.</text>
</comment>
<sequence length="478" mass="51943">MVTKMSGEPKDLAIKLFGKTIPLLEVPPEAASVRRKQSHEVELTLEVTVRADEDDRQEDKETASIGNQTSDRQENEAQHPTGDDSMDEDVVSEISAINKASSVDKESAAEKASMPEEECSETSNPQEKQTLRKPDKILPCPRCNSMDTKFCYFNNHNINQPRHFCRKCQRYWTAGGTMRNVPVGAGRRKNKSSASHCHRNITAPEALHNVLLDIPNGVHAVKPDGAVLAFGSSGTPLYKSMGSVLNLADNAVKGGPRNRLPRSAGVLLPGPCGDRRLKGSPAIVPNTKAAEEKNEPFTGFAPEVQCYSGPPWPYVWSFGQWAPTTPLAPPHCTTGFAVPFFPAAAAYWVPSPFSLVTTSSGSGQNSPTLGKHSRDEQNVLKPSGAGEENVGSMKEMTAERSLWIPKTLRMDDPEEAAKSSIWETLGIKNGKAESLNGKGLFKAFQLKGEERNYACQASAVLQANPAALSRSVNFRESS</sequence>
<evidence type="ECO:0000313" key="12">
    <source>
        <dbReference type="Proteomes" id="UP001346149"/>
    </source>
</evidence>
<dbReference type="GO" id="GO:0005634">
    <property type="term" value="C:nucleus"/>
    <property type="evidence" value="ECO:0007669"/>
    <property type="project" value="UniProtKB-SubCell"/>
</dbReference>
<gene>
    <name evidence="11" type="ORF">SAY86_024750</name>
</gene>
<reference evidence="11 12" key="1">
    <citation type="journal article" date="2023" name="Hortic Res">
        <title>Pangenome of water caltrop reveals structural variations and asymmetric subgenome divergence after allopolyploidization.</title>
        <authorList>
            <person name="Zhang X."/>
            <person name="Chen Y."/>
            <person name="Wang L."/>
            <person name="Yuan Y."/>
            <person name="Fang M."/>
            <person name="Shi L."/>
            <person name="Lu R."/>
            <person name="Comes H.P."/>
            <person name="Ma Y."/>
            <person name="Chen Y."/>
            <person name="Huang G."/>
            <person name="Zhou Y."/>
            <person name="Zheng Z."/>
            <person name="Qiu Y."/>
        </authorList>
    </citation>
    <scope>NUCLEOTIDE SEQUENCE [LARGE SCALE GENOMIC DNA]</scope>
    <source>
        <strain evidence="11">F231</strain>
    </source>
</reference>
<feature type="compositionally biased region" description="Basic and acidic residues" evidence="9">
    <location>
        <begin position="49"/>
        <end position="62"/>
    </location>
</feature>
<evidence type="ECO:0000256" key="1">
    <source>
        <dbReference type="ARBA" id="ARBA00022723"/>
    </source>
</evidence>
<keyword evidence="5 8" id="KW-0238">DNA-binding</keyword>
<evidence type="ECO:0000256" key="6">
    <source>
        <dbReference type="ARBA" id="ARBA00023163"/>
    </source>
</evidence>
<dbReference type="GO" id="GO:0003700">
    <property type="term" value="F:DNA-binding transcription factor activity"/>
    <property type="evidence" value="ECO:0007669"/>
    <property type="project" value="InterPro"/>
</dbReference>
<feature type="domain" description="Dof-type" evidence="10">
    <location>
        <begin position="138"/>
        <end position="192"/>
    </location>
</feature>
<protein>
    <recommendedName>
        <fullName evidence="10">Dof-type domain-containing protein</fullName>
    </recommendedName>
</protein>
<evidence type="ECO:0000256" key="2">
    <source>
        <dbReference type="ARBA" id="ARBA00022771"/>
    </source>
</evidence>
<keyword evidence="6" id="KW-0804">Transcription</keyword>
<evidence type="ECO:0000256" key="5">
    <source>
        <dbReference type="ARBA" id="ARBA00023125"/>
    </source>
</evidence>
<evidence type="ECO:0000256" key="4">
    <source>
        <dbReference type="ARBA" id="ARBA00023015"/>
    </source>
</evidence>